<dbReference type="Pfam" id="PF01753">
    <property type="entry name" value="zf-MYND"/>
    <property type="match status" value="1"/>
</dbReference>
<accession>A0A8C9XDB9</accession>
<keyword evidence="3" id="KW-0862">Zinc</keyword>
<reference evidence="7" key="1">
    <citation type="submission" date="2025-08" db="UniProtKB">
        <authorList>
            <consortium name="Ensembl"/>
        </authorList>
    </citation>
    <scope>IDENTIFICATION</scope>
</reference>
<evidence type="ECO:0000313" key="8">
    <source>
        <dbReference type="Proteomes" id="UP000694568"/>
    </source>
</evidence>
<dbReference type="GO" id="GO:0008270">
    <property type="term" value="F:zinc ion binding"/>
    <property type="evidence" value="ECO:0007669"/>
    <property type="project" value="UniProtKB-KW"/>
</dbReference>
<protein>
    <recommendedName>
        <fullName evidence="6">MYND-type domain-containing protein</fullName>
    </recommendedName>
</protein>
<evidence type="ECO:0000256" key="1">
    <source>
        <dbReference type="ARBA" id="ARBA00022723"/>
    </source>
</evidence>
<dbReference type="GeneTree" id="ENSGT00940000175602"/>
<name>A0A8C9XDB9_SANLU</name>
<reference evidence="7" key="2">
    <citation type="submission" date="2025-09" db="UniProtKB">
        <authorList>
            <consortium name="Ensembl"/>
        </authorList>
    </citation>
    <scope>IDENTIFICATION</scope>
</reference>
<dbReference type="SUPFAM" id="SSF144232">
    <property type="entry name" value="HIT/MYND zinc finger-like"/>
    <property type="match status" value="1"/>
</dbReference>
<keyword evidence="1" id="KW-0479">Metal-binding</keyword>
<feature type="compositionally biased region" description="Polar residues" evidence="5">
    <location>
        <begin position="57"/>
        <end position="71"/>
    </location>
</feature>
<dbReference type="Proteomes" id="UP000694568">
    <property type="component" value="Unplaced"/>
</dbReference>
<organism evidence="7 8">
    <name type="scientific">Sander lucioperca</name>
    <name type="common">Pike-perch</name>
    <name type="synonym">Perca lucioperca</name>
    <dbReference type="NCBI Taxonomy" id="283035"/>
    <lineage>
        <taxon>Eukaryota</taxon>
        <taxon>Metazoa</taxon>
        <taxon>Chordata</taxon>
        <taxon>Craniata</taxon>
        <taxon>Vertebrata</taxon>
        <taxon>Euteleostomi</taxon>
        <taxon>Actinopterygii</taxon>
        <taxon>Neopterygii</taxon>
        <taxon>Teleostei</taxon>
        <taxon>Neoteleostei</taxon>
        <taxon>Acanthomorphata</taxon>
        <taxon>Eupercaria</taxon>
        <taxon>Perciformes</taxon>
        <taxon>Percoidei</taxon>
        <taxon>Percidae</taxon>
        <taxon>Luciopercinae</taxon>
        <taxon>Sander</taxon>
    </lineage>
</organism>
<evidence type="ECO:0000313" key="7">
    <source>
        <dbReference type="Ensembl" id="ENSSLUP00000007490.1"/>
    </source>
</evidence>
<keyword evidence="2 4" id="KW-0863">Zinc-finger</keyword>
<feature type="domain" description="MYND-type" evidence="6">
    <location>
        <begin position="100"/>
        <end position="127"/>
    </location>
</feature>
<proteinExistence type="predicted"/>
<dbReference type="AlphaFoldDB" id="A0A8C9XDB9"/>
<evidence type="ECO:0000256" key="4">
    <source>
        <dbReference type="PROSITE-ProRule" id="PRU00134"/>
    </source>
</evidence>
<dbReference type="InterPro" id="IPR002893">
    <property type="entry name" value="Znf_MYND"/>
</dbReference>
<evidence type="ECO:0000256" key="3">
    <source>
        <dbReference type="ARBA" id="ARBA00022833"/>
    </source>
</evidence>
<dbReference type="Gene3D" id="6.10.140.2220">
    <property type="match status" value="1"/>
</dbReference>
<evidence type="ECO:0000256" key="2">
    <source>
        <dbReference type="ARBA" id="ARBA00022771"/>
    </source>
</evidence>
<evidence type="ECO:0000259" key="6">
    <source>
        <dbReference type="PROSITE" id="PS50865"/>
    </source>
</evidence>
<keyword evidence="8" id="KW-1185">Reference proteome</keyword>
<dbReference type="Ensembl" id="ENSSLUT00000007712.1">
    <property type="protein sequence ID" value="ENSSLUP00000007490.1"/>
    <property type="gene ID" value="ENSSLUG00000003460.1"/>
</dbReference>
<sequence length="215" mass="24412">MFLHTVLTGLQSESIRSDLQPYLQQTTTSDELLLEKLNIACSNETERQNKKKLLAQQRPTTVQAIQSSDTPANKKGKNVDSERPSNIQSDVLNELKEILKRCASCKKDFYCSKICQAEHWPKHKKQCNQHSHQSVTCTKKEDSQSRLVALVGKQCIVECYIQGHKTCALWDTGSQVCIVDEKWKRRHFPREKLKDVSELLDASDGLKITAANGQN</sequence>
<evidence type="ECO:0000256" key="5">
    <source>
        <dbReference type="SAM" id="MobiDB-lite"/>
    </source>
</evidence>
<feature type="region of interest" description="Disordered" evidence="5">
    <location>
        <begin position="52"/>
        <end position="86"/>
    </location>
</feature>
<dbReference type="PROSITE" id="PS50865">
    <property type="entry name" value="ZF_MYND_2"/>
    <property type="match status" value="1"/>
</dbReference>